<name>A0A2G5U960_9PELO</name>
<dbReference type="GO" id="GO:0005768">
    <property type="term" value="C:endosome"/>
    <property type="evidence" value="ECO:0007669"/>
    <property type="project" value="TreeGrafter"/>
</dbReference>
<accession>A0A2G5U960</accession>
<evidence type="ECO:0000313" key="4">
    <source>
        <dbReference type="EMBL" id="PIC36085.1"/>
    </source>
</evidence>
<protein>
    <recommendedName>
        <fullName evidence="3">ALIX V-shaped domain-containing protein</fullName>
    </recommendedName>
</protein>
<sequence>MFGDLTRRVQGSFDKQEKLMYEIQSANKKFIGERTGSSTGAERERVLKMLVQASDAYAELKANLEEGTKFYRDLKRNIDRLRQKVGDFETARQKEKEDLMEQLQLNNFSLSGQPQPQKMFQPQYQPTLAAPFPPSPGSFPSYQQQ</sequence>
<feature type="compositionally biased region" description="Polar residues" evidence="2">
    <location>
        <begin position="108"/>
        <end position="126"/>
    </location>
</feature>
<gene>
    <name evidence="4" type="primary">Cnig_chr_IV.g15209</name>
    <name evidence="4" type="ORF">B9Z55_015209</name>
</gene>
<reference evidence="5" key="1">
    <citation type="submission" date="2017-10" db="EMBL/GenBank/DDBJ databases">
        <title>Rapid genome shrinkage in a self-fertile nematode reveals novel sperm competition proteins.</title>
        <authorList>
            <person name="Yin D."/>
            <person name="Schwarz E.M."/>
            <person name="Thomas C.G."/>
            <person name="Felde R.L."/>
            <person name="Korf I.F."/>
            <person name="Cutter A.D."/>
            <person name="Schartner C.M."/>
            <person name="Ralston E.J."/>
            <person name="Meyer B.J."/>
            <person name="Haag E.S."/>
        </authorList>
    </citation>
    <scope>NUCLEOTIDE SEQUENCE [LARGE SCALE GENOMIC DNA]</scope>
    <source>
        <strain evidence="5">JU1422</strain>
    </source>
</reference>
<keyword evidence="5" id="KW-1185">Reference proteome</keyword>
<dbReference type="InterPro" id="IPR025304">
    <property type="entry name" value="ALIX_V_dom"/>
</dbReference>
<dbReference type="AlphaFoldDB" id="A0A2G5U960"/>
<dbReference type="Proteomes" id="UP000230233">
    <property type="component" value="Chromosome IV"/>
</dbReference>
<feature type="domain" description="ALIX V-shaped" evidence="3">
    <location>
        <begin position="2"/>
        <end position="95"/>
    </location>
</feature>
<dbReference type="GO" id="GO:0000281">
    <property type="term" value="P:mitotic cytokinesis"/>
    <property type="evidence" value="ECO:0007669"/>
    <property type="project" value="TreeGrafter"/>
</dbReference>
<feature type="coiled-coil region" evidence="1">
    <location>
        <begin position="64"/>
        <end position="98"/>
    </location>
</feature>
<keyword evidence="1" id="KW-0175">Coiled coil</keyword>
<dbReference type="PANTHER" id="PTHR23030:SF39">
    <property type="entry name" value="PROGRAMMED CELL DEATH 6-INTERACTING PROTEIN"/>
    <property type="match status" value="1"/>
</dbReference>
<feature type="region of interest" description="Disordered" evidence="2">
    <location>
        <begin position="108"/>
        <end position="145"/>
    </location>
</feature>
<evidence type="ECO:0000256" key="2">
    <source>
        <dbReference type="SAM" id="MobiDB-lite"/>
    </source>
</evidence>
<dbReference type="Gene3D" id="1.20.140.50">
    <property type="entry name" value="alix/aip1 like domains"/>
    <property type="match status" value="1"/>
</dbReference>
<evidence type="ECO:0000256" key="1">
    <source>
        <dbReference type="SAM" id="Coils"/>
    </source>
</evidence>
<dbReference type="OrthoDB" id="2141925at2759"/>
<comment type="caution">
    <text evidence="4">The sequence shown here is derived from an EMBL/GenBank/DDBJ whole genome shotgun (WGS) entry which is preliminary data.</text>
</comment>
<evidence type="ECO:0000313" key="5">
    <source>
        <dbReference type="Proteomes" id="UP000230233"/>
    </source>
</evidence>
<dbReference type="EMBL" id="PDUG01000004">
    <property type="protein sequence ID" value="PIC36085.1"/>
    <property type="molecule type" value="Genomic_DNA"/>
</dbReference>
<proteinExistence type="predicted"/>
<evidence type="ECO:0000259" key="3">
    <source>
        <dbReference type="Pfam" id="PF13949"/>
    </source>
</evidence>
<dbReference type="Pfam" id="PF13949">
    <property type="entry name" value="ALIX_LYPXL_bnd"/>
    <property type="match status" value="1"/>
</dbReference>
<organism evidence="4 5">
    <name type="scientific">Caenorhabditis nigoni</name>
    <dbReference type="NCBI Taxonomy" id="1611254"/>
    <lineage>
        <taxon>Eukaryota</taxon>
        <taxon>Metazoa</taxon>
        <taxon>Ecdysozoa</taxon>
        <taxon>Nematoda</taxon>
        <taxon>Chromadorea</taxon>
        <taxon>Rhabditida</taxon>
        <taxon>Rhabditina</taxon>
        <taxon>Rhabditomorpha</taxon>
        <taxon>Rhabditoidea</taxon>
        <taxon>Rhabditidae</taxon>
        <taxon>Peloderinae</taxon>
        <taxon>Caenorhabditis</taxon>
    </lineage>
</organism>
<dbReference type="PANTHER" id="PTHR23030">
    <property type="entry name" value="PCD6 INTERACTING PROTEIN-RELATED"/>
    <property type="match status" value="1"/>
</dbReference>